<proteinExistence type="predicted"/>
<evidence type="ECO:0000259" key="2">
    <source>
        <dbReference type="PROSITE" id="PS51194"/>
    </source>
</evidence>
<dbReference type="InterPro" id="IPR018886">
    <property type="entry name" value="UPF0547"/>
</dbReference>
<dbReference type="PANTHER" id="PTHR47396">
    <property type="entry name" value="TYPE I RESTRICTION ENZYME ECOKI R PROTEIN"/>
    <property type="match status" value="1"/>
</dbReference>
<dbReference type="Proteomes" id="UP000515220">
    <property type="component" value="Chromosome"/>
</dbReference>
<dbReference type="PANTHER" id="PTHR47396:SF1">
    <property type="entry name" value="ATP-DEPENDENT HELICASE IRC3-RELATED"/>
    <property type="match status" value="1"/>
</dbReference>
<dbReference type="GO" id="GO:0003677">
    <property type="term" value="F:DNA binding"/>
    <property type="evidence" value="ECO:0007669"/>
    <property type="project" value="InterPro"/>
</dbReference>
<dbReference type="SMART" id="SM00490">
    <property type="entry name" value="HELICc"/>
    <property type="match status" value="1"/>
</dbReference>
<dbReference type="EMBL" id="AP023326">
    <property type="protein sequence ID" value="BCI68109.1"/>
    <property type="molecule type" value="Genomic_DNA"/>
</dbReference>
<dbReference type="Pfam" id="PF10571">
    <property type="entry name" value="UPF0547"/>
    <property type="match status" value="1"/>
</dbReference>
<dbReference type="SUPFAM" id="SSF52540">
    <property type="entry name" value="P-loop containing nucleoside triphosphate hydrolases"/>
    <property type="match status" value="1"/>
</dbReference>
<dbReference type="InterPro" id="IPR006935">
    <property type="entry name" value="Helicase/UvrB_N"/>
</dbReference>
<dbReference type="GO" id="GO:0005829">
    <property type="term" value="C:cytosol"/>
    <property type="evidence" value="ECO:0007669"/>
    <property type="project" value="TreeGrafter"/>
</dbReference>
<dbReference type="PROSITE" id="PS51194">
    <property type="entry name" value="HELICASE_CTER"/>
    <property type="match status" value="1"/>
</dbReference>
<dbReference type="InterPro" id="IPR014001">
    <property type="entry name" value="Helicase_ATP-bd"/>
</dbReference>
<dbReference type="Pfam" id="PF04851">
    <property type="entry name" value="ResIII"/>
    <property type="match status" value="1"/>
</dbReference>
<gene>
    <name evidence="3" type="ORF">AAJCM20276_27330</name>
</gene>
<protein>
    <recommendedName>
        <fullName evidence="5">Helicase</fullName>
    </recommendedName>
</protein>
<reference evidence="3 4" key="1">
    <citation type="submission" date="2020-07" db="EMBL/GenBank/DDBJ databases">
        <title>Complete Genome Sequence of an acetic acid bacterium, Acetobacter aceti JCM20276.</title>
        <authorList>
            <person name="Hirose Y."/>
            <person name="Mihara H."/>
        </authorList>
    </citation>
    <scope>NUCLEOTIDE SEQUENCE [LARGE SCALE GENOMIC DNA]</scope>
    <source>
        <strain evidence="3 4">JCM20276</strain>
    </source>
</reference>
<dbReference type="Pfam" id="PF00271">
    <property type="entry name" value="Helicase_C"/>
    <property type="match status" value="1"/>
</dbReference>
<evidence type="ECO:0000313" key="3">
    <source>
        <dbReference type="EMBL" id="BCI68109.1"/>
    </source>
</evidence>
<organism evidence="3 4">
    <name type="scientific">Acetobacter aceti</name>
    <dbReference type="NCBI Taxonomy" id="435"/>
    <lineage>
        <taxon>Bacteria</taxon>
        <taxon>Pseudomonadati</taxon>
        <taxon>Pseudomonadota</taxon>
        <taxon>Alphaproteobacteria</taxon>
        <taxon>Acetobacterales</taxon>
        <taxon>Acetobacteraceae</taxon>
        <taxon>Acetobacter</taxon>
        <taxon>Acetobacter subgen. Acetobacter</taxon>
    </lineage>
</organism>
<dbReference type="InterPro" id="IPR001650">
    <property type="entry name" value="Helicase_C-like"/>
</dbReference>
<dbReference type="GO" id="GO:0005524">
    <property type="term" value="F:ATP binding"/>
    <property type="evidence" value="ECO:0007669"/>
    <property type="project" value="InterPro"/>
</dbReference>
<dbReference type="GO" id="GO:0016787">
    <property type="term" value="F:hydrolase activity"/>
    <property type="evidence" value="ECO:0007669"/>
    <property type="project" value="InterPro"/>
</dbReference>
<dbReference type="InterPro" id="IPR027417">
    <property type="entry name" value="P-loop_NTPase"/>
</dbReference>
<dbReference type="Gene3D" id="3.40.50.300">
    <property type="entry name" value="P-loop containing nucleotide triphosphate hydrolases"/>
    <property type="match status" value="2"/>
</dbReference>
<accession>A0A6S6PL40</accession>
<name>A0A6S6PL40_ACEAC</name>
<evidence type="ECO:0000313" key="4">
    <source>
        <dbReference type="Proteomes" id="UP000515220"/>
    </source>
</evidence>
<dbReference type="InterPro" id="IPR050742">
    <property type="entry name" value="Helicase_Restrict-Modif_Enz"/>
</dbReference>
<dbReference type="PROSITE" id="PS51192">
    <property type="entry name" value="HELICASE_ATP_BIND_1"/>
    <property type="match status" value="1"/>
</dbReference>
<evidence type="ECO:0008006" key="5">
    <source>
        <dbReference type="Google" id="ProtNLM"/>
    </source>
</evidence>
<dbReference type="AlphaFoldDB" id="A0A6S6PL40"/>
<evidence type="ECO:0000259" key="1">
    <source>
        <dbReference type="PROSITE" id="PS51192"/>
    </source>
</evidence>
<feature type="domain" description="Helicase C-terminal" evidence="2">
    <location>
        <begin position="240"/>
        <end position="389"/>
    </location>
</feature>
<dbReference type="SMART" id="SM00487">
    <property type="entry name" value="DEXDc"/>
    <property type="match status" value="1"/>
</dbReference>
<feature type="domain" description="Helicase ATP-binding" evidence="1">
    <location>
        <begin position="25"/>
        <end position="184"/>
    </location>
</feature>
<sequence length="536" mass="58925">MAEMLTAGKMRLRDYQSDAVLKTWDWLNENDGAPIIWAPVGAGKSIIMAEMMRQACDDYPDTRILMLTHSAELVMQNHAKLIGLWPDAPAGIFAASHGKRDLSAQIMLGTIQSVWKRGYDIGRVDLILIDEAHTISRKEKTMWGRFLKECGRCNPEMRIVGLTGTPWRLDSGSLVEGDGRMFHGVSFKIGMDFLIEKGFLCPVITKPTALRVDTTGVKKTAGDFNIGQLTRVVDDVTIAAVDDFMTLGADRRTWMIFAPSVENAEHISTAVRSRGQGCAVVTAQTPAVERDKILQAMRDGVLRSAVSVGTLTTGVDVPPVDLIVGLRPTLSSSLVIQMIGRGMRLSPDTGKTDCLLLDYAGWLRQHGPVDLIQPPAPPGSGPAPVKNCPECETLLPIHVMTCPTCGYVMMAEEKPKERPKASSLAALSSQIEPVEVPVLGVKYSRHAGRDGKKDTLRVQYSGPIQSYSKFIPIEHEGMARYMGTKWWAEARREVGSMPPQTINEALNRLDELRVPSSIVIIPVGKYPEIKAVHYEQ</sequence>